<keyword evidence="2" id="KW-1185">Reference proteome</keyword>
<comment type="caution">
    <text evidence="1">The sequence shown here is derived from an EMBL/GenBank/DDBJ whole genome shotgun (WGS) entry which is preliminary data.</text>
</comment>
<dbReference type="Proteomes" id="UP001227268">
    <property type="component" value="Unassembled WGS sequence"/>
</dbReference>
<evidence type="ECO:0000313" key="1">
    <source>
        <dbReference type="EMBL" id="KAJ9093728.1"/>
    </source>
</evidence>
<organism evidence="1 2">
    <name type="scientific">Naganishia friedmannii</name>
    <dbReference type="NCBI Taxonomy" id="89922"/>
    <lineage>
        <taxon>Eukaryota</taxon>
        <taxon>Fungi</taxon>
        <taxon>Dikarya</taxon>
        <taxon>Basidiomycota</taxon>
        <taxon>Agaricomycotina</taxon>
        <taxon>Tremellomycetes</taxon>
        <taxon>Filobasidiales</taxon>
        <taxon>Filobasidiaceae</taxon>
        <taxon>Naganishia</taxon>
    </lineage>
</organism>
<gene>
    <name evidence="1" type="ORF">QFC21_006324</name>
</gene>
<reference evidence="1" key="1">
    <citation type="submission" date="2023-04" db="EMBL/GenBank/DDBJ databases">
        <title>Draft Genome sequencing of Naganishia species isolated from polar environments using Oxford Nanopore Technology.</title>
        <authorList>
            <person name="Leo P."/>
            <person name="Venkateswaran K."/>
        </authorList>
    </citation>
    <scope>NUCLEOTIDE SEQUENCE</scope>
    <source>
        <strain evidence="1">MNA-CCFEE 5423</strain>
    </source>
</reference>
<protein>
    <submittedName>
        <fullName evidence="1">Uncharacterized protein</fullName>
    </submittedName>
</protein>
<accession>A0ACC2V302</accession>
<proteinExistence type="predicted"/>
<evidence type="ECO:0000313" key="2">
    <source>
        <dbReference type="Proteomes" id="UP001227268"/>
    </source>
</evidence>
<name>A0ACC2V302_9TREE</name>
<sequence>MSYYPNQPNAYPQQQQQPYGAPPQQQQGYPAYPQPPQQQQGGYAGGYDTGYGAQGNVYAGGYAPPANTGYVPPANTGYAPPATGYAPYAPPATTGYAAAPATGYTNPGYAPPAPAPVGGYGYGQPQAPPPMNHAPLQHTGYAAQPPASTYIHNPSAPLYFLRTTIPAPAPAAPIQPQIIGYNPQPDIEKLRKATKGFGTDEKVLIEVLGRVDPWQVDCLRRGFEAGVGKELRRVVEKETSGCRSSAESDNAFLLAPPSPEGGGWTLAPTIEYAGRESDGPSRSEEWSDATQSNAPIQACAGAGTHEDLLNELLLCRTNQEMHLLKEGYQRVYGKDLTSVVRGELSMKTERMFMMALAGARDENPMVVHAAVHADVQALHNAGSGRLGTALTLWGGRKDEITICGILLQRSDAHLTALAQAYEQRYRTPLSKAIRSEFSGHMADALYYIARGAETSQAIERDVEYLYDSMSGMGTKDERLVYRVVRGHWCKPRWEDVKRVYKAKYGKSLASAIKGETTGKYERMLVTLCE</sequence>
<dbReference type="EMBL" id="JASBWT010000029">
    <property type="protein sequence ID" value="KAJ9093728.1"/>
    <property type="molecule type" value="Genomic_DNA"/>
</dbReference>